<keyword evidence="2" id="KW-1185">Reference proteome</keyword>
<sequence length="346" mass="40086">MKHVIFYSGGLGSWATANRVIEKHGIANIHLLFTDTFIEDKDLYRFLIETTQKMFGIDQSDLLALVDLIPPVSHHTMELRKDFLKWLAELTTKRNPHFHWISDGREPWETFKDARFIGNSRIAPCSHHLKQQSAKHWIFDNFGPEDTTLYLGIDCSETHRTLAPAKNWEPFKMGYPLVETDTNKDAVFQELAETDIELPNLYKQGFSHNNCGGACVRGGQAHFLNLLKTNRDLYIYHEEKEQAMREYLDKDVAILRRTRNKVKTPLTLRSLRLENETDTALNQFKSKPPSTVRVFDAGVGKNRILKLTEDKTRYITGNVGTSNRRVFHYWSFENAFKAQVKKEVVL</sequence>
<evidence type="ECO:0008006" key="3">
    <source>
        <dbReference type="Google" id="ProtNLM"/>
    </source>
</evidence>
<comment type="caution">
    <text evidence="1">The sequence shown here is derived from an EMBL/GenBank/DDBJ whole genome shotgun (WGS) entry which is preliminary data.</text>
</comment>
<dbReference type="AlphaFoldDB" id="A0AAW9NFZ9"/>
<gene>
    <name evidence="1" type="ORF">P4706_28100</name>
</gene>
<name>A0AAW9NFZ9_9BACI</name>
<organism evidence="1 2">
    <name type="scientific">Peribacillus castrilensis</name>
    <dbReference type="NCBI Taxonomy" id="2897690"/>
    <lineage>
        <taxon>Bacteria</taxon>
        <taxon>Bacillati</taxon>
        <taxon>Bacillota</taxon>
        <taxon>Bacilli</taxon>
        <taxon>Bacillales</taxon>
        <taxon>Bacillaceae</taxon>
        <taxon>Peribacillus</taxon>
    </lineage>
</organism>
<dbReference type="EMBL" id="JARNBH010000042">
    <property type="protein sequence ID" value="MEC0276856.1"/>
    <property type="molecule type" value="Genomic_DNA"/>
</dbReference>
<accession>A0AAW9NFZ9</accession>
<dbReference type="Gene3D" id="3.40.50.620">
    <property type="entry name" value="HUPs"/>
    <property type="match status" value="1"/>
</dbReference>
<proteinExistence type="predicted"/>
<evidence type="ECO:0000313" key="1">
    <source>
        <dbReference type="EMBL" id="MEC0276856.1"/>
    </source>
</evidence>
<protein>
    <recommendedName>
        <fullName evidence="3">Phosphoadenosine phosphosulphate reductase domain-containing protein</fullName>
    </recommendedName>
</protein>
<reference evidence="1 2" key="1">
    <citation type="submission" date="2023-03" db="EMBL/GenBank/DDBJ databases">
        <title>Bacillus Genome Sequencing.</title>
        <authorList>
            <person name="Dunlap C."/>
        </authorList>
    </citation>
    <scope>NUCLEOTIDE SEQUENCE [LARGE SCALE GENOMIC DNA]</scope>
    <source>
        <strain evidence="1 2">B-41290</strain>
    </source>
</reference>
<dbReference type="InterPro" id="IPR014729">
    <property type="entry name" value="Rossmann-like_a/b/a_fold"/>
</dbReference>
<dbReference type="RefSeq" id="WP_367408397.1">
    <property type="nucleotide sequence ID" value="NZ_JARNBH010000042.1"/>
</dbReference>
<dbReference type="Proteomes" id="UP001307168">
    <property type="component" value="Unassembled WGS sequence"/>
</dbReference>
<evidence type="ECO:0000313" key="2">
    <source>
        <dbReference type="Proteomes" id="UP001307168"/>
    </source>
</evidence>